<keyword evidence="5" id="KW-1185">Reference proteome</keyword>
<dbReference type="InterPro" id="IPR011047">
    <property type="entry name" value="Quinoprotein_ADH-like_sf"/>
</dbReference>
<proteinExistence type="predicted"/>
<evidence type="ECO:0000256" key="3">
    <source>
        <dbReference type="ARBA" id="ARBA00023157"/>
    </source>
</evidence>
<keyword evidence="3" id="KW-1015">Disulfide bond</keyword>
<name>A0A2S9YLF5_9BACT</name>
<reference evidence="4 5" key="1">
    <citation type="submission" date="2018-03" db="EMBL/GenBank/DDBJ databases">
        <title>Draft Genome Sequences of the Obligatory Marine Myxobacteria Enhygromyxa salina SWB005.</title>
        <authorList>
            <person name="Poehlein A."/>
            <person name="Moghaddam J.A."/>
            <person name="Harms H."/>
            <person name="Alanjari M."/>
            <person name="Koenig G.M."/>
            <person name="Daniel R."/>
            <person name="Schaeberle T.F."/>
        </authorList>
    </citation>
    <scope>NUCLEOTIDE SEQUENCE [LARGE SCALE GENOMIC DNA]</scope>
    <source>
        <strain evidence="4 5">SWB005</strain>
    </source>
</reference>
<dbReference type="Pfam" id="PF13948">
    <property type="entry name" value="DUF4215"/>
    <property type="match status" value="1"/>
</dbReference>
<dbReference type="AlphaFoldDB" id="A0A2S9YLF5"/>
<dbReference type="NCBIfam" id="TIGR02232">
    <property type="entry name" value="myxo_disulf_rpt"/>
    <property type="match status" value="1"/>
</dbReference>
<comment type="caution">
    <text evidence="4">The sequence shown here is derived from an EMBL/GenBank/DDBJ whole genome shotgun (WGS) entry which is preliminary data.</text>
</comment>
<gene>
    <name evidence="4" type="ORF">ENSA5_00260</name>
</gene>
<dbReference type="RefSeq" id="WP_106389518.1">
    <property type="nucleotide sequence ID" value="NZ_PVNK01000001.1"/>
</dbReference>
<dbReference type="PROSITE" id="PS51257">
    <property type="entry name" value="PROKAR_LIPOPROTEIN"/>
    <property type="match status" value="1"/>
</dbReference>
<evidence type="ECO:0000256" key="1">
    <source>
        <dbReference type="ARBA" id="ARBA00022729"/>
    </source>
</evidence>
<sequence length="423" mass="44461">MRRSSLVAPAGLALVACGAELTTPPPACGDGVVSSLEQCDDANVEDGDGCSATCELEPVLTPVCVDLLEANRVSASGLLATTDGRLLLSGSIATQGLVSHGWVGAFDTNGEQLWSLDLEDEHYVHSMIPRGDGVAAVYRTLGEPSRIIDIDATGNVTGSVTLVDVHGHTQPSTDILDTDHGVLLAGGGGGDMRLARLGPGGEFETLMLEDYAGFADHFNELERHGDRIGAMATIGVANHGDPIDFDIVTLDIQGVMLLEYDEQGVELHRTVITGDDEHHSLTGFRLGVTQDGTWIITGSSKHLPNLGLGTLGWAAAVRDGELLWSLETPGSGGEAEPYGFLSAIGAGDDSVLVAGRLHTNVGVRRWAMLLSPDSGDVIWEQTGAGSDYERYMTASTSGDGPLWLSGNTERSESVKTWVCSVEL</sequence>
<keyword evidence="1" id="KW-0732">Signal</keyword>
<keyword evidence="2" id="KW-0677">Repeat</keyword>
<evidence type="ECO:0000256" key="2">
    <source>
        <dbReference type="ARBA" id="ARBA00022737"/>
    </source>
</evidence>
<protein>
    <submittedName>
        <fullName evidence="4">Uncharacterized protein</fullName>
    </submittedName>
</protein>
<evidence type="ECO:0000313" key="5">
    <source>
        <dbReference type="Proteomes" id="UP000237968"/>
    </source>
</evidence>
<organism evidence="4 5">
    <name type="scientific">Enhygromyxa salina</name>
    <dbReference type="NCBI Taxonomy" id="215803"/>
    <lineage>
        <taxon>Bacteria</taxon>
        <taxon>Pseudomonadati</taxon>
        <taxon>Myxococcota</taxon>
        <taxon>Polyangia</taxon>
        <taxon>Nannocystales</taxon>
        <taxon>Nannocystaceae</taxon>
        <taxon>Enhygromyxa</taxon>
    </lineage>
</organism>
<dbReference type="InterPro" id="IPR011936">
    <property type="entry name" value="Myxo_disulph_rpt"/>
</dbReference>
<evidence type="ECO:0000313" key="4">
    <source>
        <dbReference type="EMBL" id="PRQ05914.1"/>
    </source>
</evidence>
<dbReference type="OrthoDB" id="5514547at2"/>
<dbReference type="SUPFAM" id="SSF50998">
    <property type="entry name" value="Quinoprotein alcohol dehydrogenase-like"/>
    <property type="match status" value="1"/>
</dbReference>
<dbReference type="EMBL" id="PVNK01000001">
    <property type="protein sequence ID" value="PRQ05914.1"/>
    <property type="molecule type" value="Genomic_DNA"/>
</dbReference>
<accession>A0A2S9YLF5</accession>
<dbReference type="Proteomes" id="UP000237968">
    <property type="component" value="Unassembled WGS sequence"/>
</dbReference>